<comment type="caution">
    <text evidence="1">The sequence shown here is derived from an EMBL/GenBank/DDBJ whole genome shotgun (WGS) entry which is preliminary data.</text>
</comment>
<proteinExistence type="predicted"/>
<organism evidence="1 2">
    <name type="scientific">Pontibacter arcticus</name>
    <dbReference type="NCBI Taxonomy" id="2080288"/>
    <lineage>
        <taxon>Bacteria</taxon>
        <taxon>Pseudomonadati</taxon>
        <taxon>Bacteroidota</taxon>
        <taxon>Cytophagia</taxon>
        <taxon>Cytophagales</taxon>
        <taxon>Hymenobacteraceae</taxon>
        <taxon>Pontibacter</taxon>
    </lineage>
</organism>
<dbReference type="PROSITE" id="PS51257">
    <property type="entry name" value="PROKAR_LIPOPROTEIN"/>
    <property type="match status" value="1"/>
</dbReference>
<dbReference type="AlphaFoldDB" id="A0A364RI98"/>
<reference evidence="1 2" key="2">
    <citation type="submission" date="2018-07" db="EMBL/GenBank/DDBJ databases">
        <title>Pontibacter sp. 2b14 genomic sequence and assembly.</title>
        <authorList>
            <person name="Du Z.-J."/>
        </authorList>
    </citation>
    <scope>NUCLEOTIDE SEQUENCE [LARGE SCALE GENOMIC DNA]</scope>
    <source>
        <strain evidence="1 2">2b14</strain>
    </source>
</reference>
<keyword evidence="2" id="KW-1185">Reference proteome</keyword>
<dbReference type="RefSeq" id="WP_112304017.1">
    <property type="nucleotide sequence ID" value="NZ_QMDV01000001.1"/>
</dbReference>
<evidence type="ECO:0000313" key="2">
    <source>
        <dbReference type="Proteomes" id="UP000251692"/>
    </source>
</evidence>
<name>A0A364RI98_9BACT</name>
<reference evidence="1 2" key="1">
    <citation type="submission" date="2018-06" db="EMBL/GenBank/DDBJ databases">
        <authorList>
            <person name="Liu Z.-W."/>
        </authorList>
    </citation>
    <scope>NUCLEOTIDE SEQUENCE [LARGE SCALE GENOMIC DNA]</scope>
    <source>
        <strain evidence="1 2">2b14</strain>
    </source>
</reference>
<sequence length="174" mass="19929">MKKNFWFLGLLIGLLGCSGSDNTTLKKLQAAVESENVGPKGYNVINLANITDFEWDTAYFFQEATPVLDIRNEIGFMWDGTAVPNFHHRFLFVGKGKVVGFVDYNFKEEFLLSVYGCNQDRWIYPRSRATFASFKYCTTGEDQKTVYTFIPEPCVENIQQLMGQKCNEEKVAKK</sequence>
<accession>A0A364RI98</accession>
<dbReference type="OrthoDB" id="851514at2"/>
<protein>
    <recommendedName>
        <fullName evidence="3">Lipoprotein</fullName>
    </recommendedName>
</protein>
<dbReference type="Proteomes" id="UP000251692">
    <property type="component" value="Unassembled WGS sequence"/>
</dbReference>
<evidence type="ECO:0000313" key="1">
    <source>
        <dbReference type="EMBL" id="RAU83946.1"/>
    </source>
</evidence>
<gene>
    <name evidence="1" type="ORF">DP923_02460</name>
</gene>
<evidence type="ECO:0008006" key="3">
    <source>
        <dbReference type="Google" id="ProtNLM"/>
    </source>
</evidence>
<dbReference type="EMBL" id="QMDV01000001">
    <property type="protein sequence ID" value="RAU83946.1"/>
    <property type="molecule type" value="Genomic_DNA"/>
</dbReference>